<comment type="similarity">
    <text evidence="2 12">Belongs to the two pore domain potassium channel (TC 1.A.1.8) family.</text>
</comment>
<comment type="caution">
    <text evidence="16">The sequence shown here is derived from an EMBL/GenBank/DDBJ whole genome shotgun (WGS) entry which is preliminary data.</text>
</comment>
<evidence type="ECO:0000256" key="13">
    <source>
        <dbReference type="SAM" id="MobiDB-lite"/>
    </source>
</evidence>
<keyword evidence="17" id="KW-1185">Reference proteome</keyword>
<sequence length="498" mass="54800">MLPPSGGQTGVCGTIEEIGQDLSVKDGADPRSHSARPPDAHHTTMKRQNVRTLALIICTFTYLIVGAAIFDALESREETTQRTDQDLKKAKLLETFNLSPEDFEKLEKVVLDLKPHKAGVQWEFAGSFYFAITVITTIAAEYSAEREALQGSQDSIKPSANTCQFRTASVPREQLNWGQSKHAYQRNQVSEAGYGHAAPSTNGGKVFCMLYAVLGIPLTLVMFQSVGERINTFVRYLLHRLKKCLGMRRTEVSMVNMVIIGFISCMSTLCIGALAFSYFEEWNFFQAYYYCFITLTTIGFGDYVALQSKQALQNNPEYVAFSFIYILTGLAVIGAFLNLAVLRFMTMNAEDEKRDAEQRALLAHNGQAGGHIHCSADQASSSSTPSGCSGGNAVGGSGGGAASRGLRNVYAEVLHFQSMCSCLWYKSREKLQYSIPMIIPRDLSSSDTYMEQGEAFSNPLHSNGCVCGLQHNSGISSVSTGLHSINNYRRLNKRRSSI</sequence>
<dbReference type="InterPro" id="IPR013099">
    <property type="entry name" value="K_chnl_dom"/>
</dbReference>
<organism evidence="16 17">
    <name type="scientific">Liparis tanakae</name>
    <name type="common">Tanaka's snailfish</name>
    <dbReference type="NCBI Taxonomy" id="230148"/>
    <lineage>
        <taxon>Eukaryota</taxon>
        <taxon>Metazoa</taxon>
        <taxon>Chordata</taxon>
        <taxon>Craniata</taxon>
        <taxon>Vertebrata</taxon>
        <taxon>Euteleostomi</taxon>
        <taxon>Actinopterygii</taxon>
        <taxon>Neopterygii</taxon>
        <taxon>Teleostei</taxon>
        <taxon>Neoteleostei</taxon>
        <taxon>Acanthomorphata</taxon>
        <taxon>Eupercaria</taxon>
        <taxon>Perciformes</taxon>
        <taxon>Cottioidei</taxon>
        <taxon>Cottales</taxon>
        <taxon>Liparidae</taxon>
        <taxon>Liparis</taxon>
    </lineage>
</organism>
<dbReference type="Proteomes" id="UP000314294">
    <property type="component" value="Unassembled WGS sequence"/>
</dbReference>
<feature type="domain" description="Potassium channel" evidence="15">
    <location>
        <begin position="193"/>
        <end position="230"/>
    </location>
</feature>
<feature type="transmembrane region" description="Helical" evidence="14">
    <location>
        <begin position="252"/>
        <end position="275"/>
    </location>
</feature>
<evidence type="ECO:0000256" key="9">
    <source>
        <dbReference type="ARBA" id="ARBA00023065"/>
    </source>
</evidence>
<keyword evidence="9 12" id="KW-0406">Ion transport</keyword>
<dbReference type="PANTHER" id="PTHR11003">
    <property type="entry name" value="POTASSIUM CHANNEL, SUBFAMILY K"/>
    <property type="match status" value="1"/>
</dbReference>
<feature type="transmembrane region" description="Helical" evidence="14">
    <location>
        <begin position="287"/>
        <end position="306"/>
    </location>
</feature>
<comment type="subcellular location">
    <subcellularLocation>
        <location evidence="1">Membrane</location>
        <topology evidence="1">Multi-pass membrane protein</topology>
    </subcellularLocation>
</comment>
<evidence type="ECO:0000256" key="4">
    <source>
        <dbReference type="ARBA" id="ARBA00022538"/>
    </source>
</evidence>
<evidence type="ECO:0000313" key="17">
    <source>
        <dbReference type="Proteomes" id="UP000314294"/>
    </source>
</evidence>
<dbReference type="GO" id="GO:0015271">
    <property type="term" value="F:outward rectifier potassium channel activity"/>
    <property type="evidence" value="ECO:0007669"/>
    <property type="project" value="TreeGrafter"/>
</dbReference>
<evidence type="ECO:0000256" key="2">
    <source>
        <dbReference type="ARBA" id="ARBA00006666"/>
    </source>
</evidence>
<dbReference type="InterPro" id="IPR003280">
    <property type="entry name" value="2pore_dom_K_chnl"/>
</dbReference>
<evidence type="ECO:0000256" key="11">
    <source>
        <dbReference type="ARBA" id="ARBA00023303"/>
    </source>
</evidence>
<dbReference type="FunFam" id="1.10.287.70:FF:000248">
    <property type="entry name" value="KCNK3 isoform 1"/>
    <property type="match status" value="1"/>
</dbReference>
<keyword evidence="7" id="KW-0630">Potassium</keyword>
<accession>A0A4Z2IDP7</accession>
<dbReference type="GO" id="GO:0005886">
    <property type="term" value="C:plasma membrane"/>
    <property type="evidence" value="ECO:0007669"/>
    <property type="project" value="TreeGrafter"/>
</dbReference>
<dbReference type="GO" id="GO:0005252">
    <property type="term" value="F:open rectifier potassium channel activity"/>
    <property type="evidence" value="ECO:0007669"/>
    <property type="project" value="InterPro"/>
</dbReference>
<protein>
    <submittedName>
        <fullName evidence="16">Potassium channel subfamily K member 3</fullName>
    </submittedName>
</protein>
<dbReference type="OrthoDB" id="297496at2759"/>
<reference evidence="16 17" key="1">
    <citation type="submission" date="2019-03" db="EMBL/GenBank/DDBJ databases">
        <title>First draft genome of Liparis tanakae, snailfish: a comprehensive survey of snailfish specific genes.</title>
        <authorList>
            <person name="Kim W."/>
            <person name="Song I."/>
            <person name="Jeong J.-H."/>
            <person name="Kim D."/>
            <person name="Kim S."/>
            <person name="Ryu S."/>
            <person name="Song J.Y."/>
            <person name="Lee S.K."/>
        </authorList>
    </citation>
    <scope>NUCLEOTIDE SEQUENCE [LARGE SCALE GENOMIC DNA]</scope>
    <source>
        <tissue evidence="16">Muscle</tissue>
    </source>
</reference>
<dbReference type="PANTHER" id="PTHR11003:SF138">
    <property type="entry name" value="POTASSIUM CHANNEL SUBFAMILY K MEMBER 3"/>
    <property type="match status" value="1"/>
</dbReference>
<gene>
    <name evidence="16" type="primary">KCNK3_0</name>
    <name evidence="16" type="ORF">EYF80_013659</name>
</gene>
<keyword evidence="6" id="KW-0631">Potassium channel</keyword>
<keyword evidence="4" id="KW-0633">Potassium transport</keyword>
<dbReference type="PRINTS" id="PR01584">
    <property type="entry name" value="TASK1CHANNEL"/>
</dbReference>
<evidence type="ECO:0000256" key="1">
    <source>
        <dbReference type="ARBA" id="ARBA00004141"/>
    </source>
</evidence>
<dbReference type="AlphaFoldDB" id="A0A4Z2IDP7"/>
<feature type="region of interest" description="Disordered" evidence="13">
    <location>
        <begin position="22"/>
        <end position="45"/>
    </location>
</feature>
<dbReference type="EMBL" id="SRLO01000096">
    <property type="protein sequence ID" value="TNN76128.1"/>
    <property type="molecule type" value="Genomic_DNA"/>
</dbReference>
<keyword evidence="10 14" id="KW-0472">Membrane</keyword>
<dbReference type="SUPFAM" id="SSF81324">
    <property type="entry name" value="Voltage-gated potassium channels"/>
    <property type="match status" value="2"/>
</dbReference>
<evidence type="ECO:0000256" key="7">
    <source>
        <dbReference type="ARBA" id="ARBA00022958"/>
    </source>
</evidence>
<keyword evidence="8 14" id="KW-1133">Transmembrane helix</keyword>
<evidence type="ECO:0000259" key="15">
    <source>
        <dbReference type="Pfam" id="PF07885"/>
    </source>
</evidence>
<dbReference type="PRINTS" id="PR01095">
    <property type="entry name" value="TASKCHANNEL"/>
</dbReference>
<evidence type="ECO:0000256" key="12">
    <source>
        <dbReference type="RuleBase" id="RU003857"/>
    </source>
</evidence>
<dbReference type="InterPro" id="IPR005406">
    <property type="entry name" value="KCNK3"/>
</dbReference>
<feature type="transmembrane region" description="Helical" evidence="14">
    <location>
        <begin position="53"/>
        <end position="73"/>
    </location>
</feature>
<dbReference type="GO" id="GO:0022841">
    <property type="term" value="F:potassium ion leak channel activity"/>
    <property type="evidence" value="ECO:0007669"/>
    <property type="project" value="TreeGrafter"/>
</dbReference>
<proteinExistence type="inferred from homology"/>
<name>A0A4Z2IDP7_9TELE</name>
<evidence type="ECO:0000256" key="3">
    <source>
        <dbReference type="ARBA" id="ARBA00022448"/>
    </source>
</evidence>
<dbReference type="GO" id="GO:0030322">
    <property type="term" value="P:stabilization of membrane potential"/>
    <property type="evidence" value="ECO:0007669"/>
    <property type="project" value="TreeGrafter"/>
</dbReference>
<evidence type="ECO:0000256" key="5">
    <source>
        <dbReference type="ARBA" id="ARBA00022692"/>
    </source>
</evidence>
<dbReference type="InterPro" id="IPR003092">
    <property type="entry name" value="2pore_dom_K_chnl_TASK"/>
</dbReference>
<dbReference type="Gene3D" id="1.10.287.70">
    <property type="match status" value="1"/>
</dbReference>
<evidence type="ECO:0000256" key="14">
    <source>
        <dbReference type="SAM" id="Phobius"/>
    </source>
</evidence>
<evidence type="ECO:0000256" key="10">
    <source>
        <dbReference type="ARBA" id="ARBA00023136"/>
    </source>
</evidence>
<feature type="domain" description="Potassium channel" evidence="15">
    <location>
        <begin position="266"/>
        <end position="340"/>
    </location>
</feature>
<evidence type="ECO:0000256" key="8">
    <source>
        <dbReference type="ARBA" id="ARBA00022989"/>
    </source>
</evidence>
<dbReference type="PRINTS" id="PR01333">
    <property type="entry name" value="2POREKCHANEL"/>
</dbReference>
<feature type="transmembrane region" description="Helical" evidence="14">
    <location>
        <begin position="318"/>
        <end position="345"/>
    </location>
</feature>
<feature type="compositionally biased region" description="Basic and acidic residues" evidence="13">
    <location>
        <begin position="23"/>
        <end position="42"/>
    </location>
</feature>
<dbReference type="Pfam" id="PF07885">
    <property type="entry name" value="Ion_trans_2"/>
    <property type="match status" value="2"/>
</dbReference>
<keyword evidence="5 12" id="KW-0812">Transmembrane</keyword>
<evidence type="ECO:0000313" key="16">
    <source>
        <dbReference type="EMBL" id="TNN76128.1"/>
    </source>
</evidence>
<keyword evidence="3 12" id="KW-0813">Transport</keyword>
<keyword evidence="11 12" id="KW-0407">Ion channel</keyword>
<evidence type="ECO:0000256" key="6">
    <source>
        <dbReference type="ARBA" id="ARBA00022826"/>
    </source>
</evidence>